<name>A0ACB8UZY7_9EURO</name>
<evidence type="ECO:0000313" key="1">
    <source>
        <dbReference type="EMBL" id="KAI2387024.1"/>
    </source>
</evidence>
<organism evidence="1">
    <name type="scientific">Ophidiomyces ophidiicola</name>
    <dbReference type="NCBI Taxonomy" id="1387563"/>
    <lineage>
        <taxon>Eukaryota</taxon>
        <taxon>Fungi</taxon>
        <taxon>Dikarya</taxon>
        <taxon>Ascomycota</taxon>
        <taxon>Pezizomycotina</taxon>
        <taxon>Eurotiomycetes</taxon>
        <taxon>Eurotiomycetidae</taxon>
        <taxon>Onygenales</taxon>
        <taxon>Onygenaceae</taxon>
        <taxon>Ophidiomyces</taxon>
    </lineage>
</organism>
<protein>
    <submittedName>
        <fullName evidence="1">Uncharacterized protein</fullName>
    </submittedName>
</protein>
<comment type="caution">
    <text evidence="1">The sequence shown here is derived from an EMBL/GenBank/DDBJ whole genome shotgun (WGS) entry which is preliminary data.</text>
</comment>
<proteinExistence type="predicted"/>
<accession>A0ACB8UZY7</accession>
<gene>
    <name evidence="1" type="ORF">LOY88_003253</name>
</gene>
<sequence length="196" mass="21863">MQVQLSPKKRVTIAALFSTRIIVVVCTAISLARYSPFFHFSPIDQPWQAVDPLIWTQAVLSVSIITACVPGLKRVLADLRTGLMAGAVTEFYELSVSGEMGRSCLSDTQNSNKETASRKGYPGENSFLPTNNSYQRGRARCDYKNKGNTPNPLKEQRASSFATGGSRKLKTDSVENLTDNEIIQTMEYEVRFEDRR</sequence>
<reference evidence="1" key="1">
    <citation type="journal article" date="2022" name="bioRxiv">
        <title>Population genetic analysis of Ophidiomyces ophidiicola, the causative agent of snake fungal disease, indicates recent introductions to the USA.</title>
        <authorList>
            <person name="Ladner J.T."/>
            <person name="Palmer J.M."/>
            <person name="Ettinger C.L."/>
            <person name="Stajich J.E."/>
            <person name="Farrell T.M."/>
            <person name="Glorioso B.M."/>
            <person name="Lawson B."/>
            <person name="Price S.J."/>
            <person name="Stengle A.G."/>
            <person name="Grear D.A."/>
            <person name="Lorch J.M."/>
        </authorList>
    </citation>
    <scope>NUCLEOTIDE SEQUENCE</scope>
    <source>
        <strain evidence="1">NWHC 24266-5</strain>
    </source>
</reference>
<dbReference type="EMBL" id="JALBCA010000042">
    <property type="protein sequence ID" value="KAI2387024.1"/>
    <property type="molecule type" value="Genomic_DNA"/>
</dbReference>